<accession>A0A2S8SDK6</accession>
<sequence>MPHLPITAEGCQWRHAGTAASLDDTLAALPEDQPVVILIHGYRYRPGHATCDPHRLILSRDAGLGASDLSWPHHLGIRDDQGALSIGFGWNGFGTLRQARDEAGRAGLALAALIRRIRILSPGRRISVMAHSLGAKVMLSALPALEPGDIARAVLLFPALLARETVAATTLRAAAGMEIIRVTSRENLLFDLIGAALAAGGWDGPVSPRVTGALPGWSDLPIDCAATLAHLAAGGFPIATRQRRVCHWSSYLRPGIFALYRALLTAPDPLPLAALAPPVPAGAEGWTEPPAEFATT</sequence>
<dbReference type="AlphaFoldDB" id="A0A2S8SDK6"/>
<gene>
    <name evidence="1" type="ORF">LX70_00734</name>
</gene>
<dbReference type="InterPro" id="IPR029058">
    <property type="entry name" value="AB_hydrolase_fold"/>
</dbReference>
<keyword evidence="2" id="KW-1185">Reference proteome</keyword>
<evidence type="ECO:0000313" key="1">
    <source>
        <dbReference type="EMBL" id="PQV58915.1"/>
    </source>
</evidence>
<dbReference type="Pfam" id="PF05990">
    <property type="entry name" value="DUF900"/>
    <property type="match status" value="1"/>
</dbReference>
<dbReference type="GO" id="GO:0016787">
    <property type="term" value="F:hydrolase activity"/>
    <property type="evidence" value="ECO:0007669"/>
    <property type="project" value="UniProtKB-KW"/>
</dbReference>
<reference evidence="1 2" key="1">
    <citation type="submission" date="2018-02" db="EMBL/GenBank/DDBJ databases">
        <title>Genomic Encyclopedia of Archaeal and Bacterial Type Strains, Phase II (KMG-II): from individual species to whole genera.</title>
        <authorList>
            <person name="Goeker M."/>
        </authorList>
    </citation>
    <scope>NUCLEOTIDE SEQUENCE [LARGE SCALE GENOMIC DNA]</scope>
    <source>
        <strain evidence="1 2">DSM 18921</strain>
    </source>
</reference>
<name>A0A2S8SDK6_9RHOB</name>
<dbReference type="EMBL" id="PVEP01000001">
    <property type="protein sequence ID" value="PQV58915.1"/>
    <property type="molecule type" value="Genomic_DNA"/>
</dbReference>
<proteinExistence type="predicted"/>
<evidence type="ECO:0000313" key="2">
    <source>
        <dbReference type="Proteomes" id="UP000238338"/>
    </source>
</evidence>
<dbReference type="Gene3D" id="3.40.50.1820">
    <property type="entry name" value="alpha/beta hydrolase"/>
    <property type="match status" value="1"/>
</dbReference>
<keyword evidence="1" id="KW-0378">Hydrolase</keyword>
<dbReference type="InterPro" id="IPR010297">
    <property type="entry name" value="DUF900_hydrolase"/>
</dbReference>
<dbReference type="SUPFAM" id="SSF53474">
    <property type="entry name" value="alpha/beta-Hydrolases"/>
    <property type="match status" value="1"/>
</dbReference>
<dbReference type="RefSeq" id="WP_105513140.1">
    <property type="nucleotide sequence ID" value="NZ_PVEP01000001.1"/>
</dbReference>
<dbReference type="Proteomes" id="UP000238338">
    <property type="component" value="Unassembled WGS sequence"/>
</dbReference>
<organism evidence="1 2">
    <name type="scientific">Albidovulum denitrificans</name>
    <dbReference type="NCBI Taxonomy" id="404881"/>
    <lineage>
        <taxon>Bacteria</taxon>
        <taxon>Pseudomonadati</taxon>
        <taxon>Pseudomonadota</taxon>
        <taxon>Alphaproteobacteria</taxon>
        <taxon>Rhodobacterales</taxon>
        <taxon>Paracoccaceae</taxon>
        <taxon>Albidovulum</taxon>
    </lineage>
</organism>
<protein>
    <submittedName>
        <fullName evidence="1">Alpha/beta hydrolase family protein DUF900</fullName>
    </submittedName>
</protein>
<comment type="caution">
    <text evidence="1">The sequence shown here is derived from an EMBL/GenBank/DDBJ whole genome shotgun (WGS) entry which is preliminary data.</text>
</comment>